<sequence length="69" mass="7774">MGSMTNDNLYFWQRAGCMSVAGLRRWRPMPGLVPTSLSLQYALSLLGLSRRLLVGVIQHSFYGSYAIHK</sequence>
<name>N6Y7J3_THAL4</name>
<reference evidence="1 2" key="1">
    <citation type="submission" date="2012-09" db="EMBL/GenBank/DDBJ databases">
        <title>Draft Genome Sequences of 6 Strains from Genus Thauera.</title>
        <authorList>
            <person name="Liu B."/>
            <person name="Shapleigh J.P."/>
            <person name="Frostegard A.H."/>
        </authorList>
    </citation>
    <scope>NUCLEOTIDE SEQUENCE [LARGE SCALE GENOMIC DNA]</scope>
    <source>
        <strain evidence="2">47Lol / DSM 12138</strain>
    </source>
</reference>
<evidence type="ECO:0000313" key="1">
    <source>
        <dbReference type="EMBL" id="ENO90256.1"/>
    </source>
</evidence>
<dbReference type="AlphaFoldDB" id="N6Y7J3"/>
<gene>
    <name evidence="1" type="ORF">C666_02290</name>
</gene>
<organism evidence="1 2">
    <name type="scientific">Thauera linaloolentis (strain DSM 12138 / JCM 21573 / CCUG 41526 / CIP 105981 / IAM 15112 / NBRC 102519 / 47Lol)</name>
    <dbReference type="NCBI Taxonomy" id="1123367"/>
    <lineage>
        <taxon>Bacteria</taxon>
        <taxon>Pseudomonadati</taxon>
        <taxon>Pseudomonadota</taxon>
        <taxon>Betaproteobacteria</taxon>
        <taxon>Rhodocyclales</taxon>
        <taxon>Zoogloeaceae</taxon>
        <taxon>Thauera</taxon>
    </lineage>
</organism>
<comment type="caution">
    <text evidence="1">The sequence shown here is derived from an EMBL/GenBank/DDBJ whole genome shotgun (WGS) entry which is preliminary data.</text>
</comment>
<evidence type="ECO:0000313" key="2">
    <source>
        <dbReference type="Proteomes" id="UP000013232"/>
    </source>
</evidence>
<protein>
    <submittedName>
        <fullName evidence="1">Uncharacterized protein</fullName>
    </submittedName>
</protein>
<accession>N6Y7J3</accession>
<dbReference type="EMBL" id="AMXE01000004">
    <property type="protein sequence ID" value="ENO90256.1"/>
    <property type="molecule type" value="Genomic_DNA"/>
</dbReference>
<dbReference type="Proteomes" id="UP000013232">
    <property type="component" value="Unassembled WGS sequence"/>
</dbReference>
<keyword evidence="2" id="KW-1185">Reference proteome</keyword>
<proteinExistence type="predicted"/>